<accession>A0AAW1PDZ6</accession>
<dbReference type="Proteomes" id="UP001489004">
    <property type="component" value="Unassembled WGS sequence"/>
</dbReference>
<proteinExistence type="inferred from homology"/>
<organism evidence="11 12">
    <name type="scientific">[Myrmecia] bisecta</name>
    <dbReference type="NCBI Taxonomy" id="41462"/>
    <lineage>
        <taxon>Eukaryota</taxon>
        <taxon>Viridiplantae</taxon>
        <taxon>Chlorophyta</taxon>
        <taxon>core chlorophytes</taxon>
        <taxon>Trebouxiophyceae</taxon>
        <taxon>Trebouxiales</taxon>
        <taxon>Trebouxiaceae</taxon>
        <taxon>Myrmecia</taxon>
    </lineage>
</organism>
<dbReference type="GO" id="GO:0005829">
    <property type="term" value="C:cytosol"/>
    <property type="evidence" value="ECO:0007669"/>
    <property type="project" value="TreeGrafter"/>
</dbReference>
<reference evidence="11 12" key="1">
    <citation type="journal article" date="2024" name="Nat. Commun.">
        <title>Phylogenomics reveals the evolutionary origins of lichenization in chlorophyte algae.</title>
        <authorList>
            <person name="Puginier C."/>
            <person name="Libourel C."/>
            <person name="Otte J."/>
            <person name="Skaloud P."/>
            <person name="Haon M."/>
            <person name="Grisel S."/>
            <person name="Petersen M."/>
            <person name="Berrin J.G."/>
            <person name="Delaux P.M."/>
            <person name="Dal Grande F."/>
            <person name="Keller J."/>
        </authorList>
    </citation>
    <scope>NUCLEOTIDE SEQUENCE [LARGE SCALE GENOMIC DNA]</scope>
    <source>
        <strain evidence="11 12">SAG 2043</strain>
    </source>
</reference>
<dbReference type="SMART" id="SM00490">
    <property type="entry name" value="HELICc"/>
    <property type="match status" value="1"/>
</dbReference>
<dbReference type="InterPro" id="IPR011545">
    <property type="entry name" value="DEAD/DEAH_box_helicase_dom"/>
</dbReference>
<feature type="region of interest" description="Disordered" evidence="8">
    <location>
        <begin position="631"/>
        <end position="743"/>
    </location>
</feature>
<protein>
    <recommendedName>
        <fullName evidence="2">RNA helicase</fullName>
        <ecNumber evidence="2">3.6.4.13</ecNumber>
    </recommendedName>
</protein>
<dbReference type="GO" id="GO:0016787">
    <property type="term" value="F:hydrolase activity"/>
    <property type="evidence" value="ECO:0007669"/>
    <property type="project" value="UniProtKB-KW"/>
</dbReference>
<dbReference type="InterPro" id="IPR001650">
    <property type="entry name" value="Helicase_C-like"/>
</dbReference>
<evidence type="ECO:0000256" key="4">
    <source>
        <dbReference type="ARBA" id="ARBA00022801"/>
    </source>
</evidence>
<keyword evidence="3" id="KW-0547">Nucleotide-binding</keyword>
<dbReference type="Pfam" id="PF26142">
    <property type="entry name" value="DD_DDX21-DDX50"/>
    <property type="match status" value="1"/>
</dbReference>
<dbReference type="AlphaFoldDB" id="A0AAW1PDZ6"/>
<dbReference type="Pfam" id="PF00270">
    <property type="entry name" value="DEAD"/>
    <property type="match status" value="1"/>
</dbReference>
<dbReference type="EMBL" id="JALJOR010000012">
    <property type="protein sequence ID" value="KAK9807696.1"/>
    <property type="molecule type" value="Genomic_DNA"/>
</dbReference>
<dbReference type="InterPro" id="IPR014001">
    <property type="entry name" value="Helicase_ATP-bd"/>
</dbReference>
<evidence type="ECO:0000256" key="5">
    <source>
        <dbReference type="ARBA" id="ARBA00022806"/>
    </source>
</evidence>
<evidence type="ECO:0000256" key="7">
    <source>
        <dbReference type="ARBA" id="ARBA00022884"/>
    </source>
</evidence>
<name>A0AAW1PDZ6_9CHLO</name>
<gene>
    <name evidence="11" type="ORF">WJX72_006359</name>
</gene>
<keyword evidence="6" id="KW-0067">ATP-binding</keyword>
<evidence type="ECO:0000256" key="1">
    <source>
        <dbReference type="ARBA" id="ARBA00006517"/>
    </source>
</evidence>
<dbReference type="PROSITE" id="PS51192">
    <property type="entry name" value="HELICASE_ATP_BIND_1"/>
    <property type="match status" value="1"/>
</dbReference>
<evidence type="ECO:0000256" key="3">
    <source>
        <dbReference type="ARBA" id="ARBA00022741"/>
    </source>
</evidence>
<evidence type="ECO:0000313" key="11">
    <source>
        <dbReference type="EMBL" id="KAK9807696.1"/>
    </source>
</evidence>
<keyword evidence="12" id="KW-1185">Reference proteome</keyword>
<dbReference type="GO" id="GO:0003724">
    <property type="term" value="F:RNA helicase activity"/>
    <property type="evidence" value="ECO:0007669"/>
    <property type="project" value="UniProtKB-EC"/>
</dbReference>
<keyword evidence="7" id="KW-0694">RNA-binding</keyword>
<feature type="compositionally biased region" description="Gly residues" evidence="8">
    <location>
        <begin position="678"/>
        <end position="696"/>
    </location>
</feature>
<feature type="compositionally biased region" description="Low complexity" evidence="8">
    <location>
        <begin position="699"/>
        <end position="708"/>
    </location>
</feature>
<feature type="domain" description="Helicase ATP-binding" evidence="9">
    <location>
        <begin position="130"/>
        <end position="309"/>
    </location>
</feature>
<keyword evidence="5" id="KW-0347">Helicase</keyword>
<dbReference type="InterPro" id="IPR044742">
    <property type="entry name" value="DEAD/DEAH_RhlB"/>
</dbReference>
<dbReference type="InterPro" id="IPR059027">
    <property type="entry name" value="DD_DDX21-DDX50"/>
</dbReference>
<evidence type="ECO:0000313" key="12">
    <source>
        <dbReference type="Proteomes" id="UP001489004"/>
    </source>
</evidence>
<dbReference type="InterPro" id="IPR035979">
    <property type="entry name" value="RBD_domain_sf"/>
</dbReference>
<dbReference type="InterPro" id="IPR050079">
    <property type="entry name" value="DEAD_box_RNA_helicase"/>
</dbReference>
<dbReference type="GO" id="GO:0003723">
    <property type="term" value="F:RNA binding"/>
    <property type="evidence" value="ECO:0007669"/>
    <property type="project" value="UniProtKB-KW"/>
</dbReference>
<comment type="similarity">
    <text evidence="1">Belongs to the DEAD box helicase family. DDX21/DDX50 subfamily.</text>
</comment>
<dbReference type="InterPro" id="IPR027417">
    <property type="entry name" value="P-loop_NTPase"/>
</dbReference>
<evidence type="ECO:0000259" key="9">
    <source>
        <dbReference type="PROSITE" id="PS51192"/>
    </source>
</evidence>
<dbReference type="CDD" id="cd00268">
    <property type="entry name" value="DEADc"/>
    <property type="match status" value="1"/>
</dbReference>
<evidence type="ECO:0000256" key="6">
    <source>
        <dbReference type="ARBA" id="ARBA00022840"/>
    </source>
</evidence>
<feature type="compositionally biased region" description="Basic and acidic residues" evidence="8">
    <location>
        <begin position="631"/>
        <end position="646"/>
    </location>
</feature>
<dbReference type="PANTHER" id="PTHR47959:SF1">
    <property type="entry name" value="ATP-DEPENDENT RNA HELICASE DBPA"/>
    <property type="match status" value="1"/>
</dbReference>
<dbReference type="EC" id="3.6.4.13" evidence="2"/>
<dbReference type="CDD" id="cd18787">
    <property type="entry name" value="SF2_C_DEAD"/>
    <property type="match status" value="1"/>
</dbReference>
<dbReference type="PANTHER" id="PTHR47959">
    <property type="entry name" value="ATP-DEPENDENT RNA HELICASE RHLE-RELATED"/>
    <property type="match status" value="1"/>
</dbReference>
<dbReference type="Gene3D" id="3.40.50.300">
    <property type="entry name" value="P-loop containing nucleotide triphosphate hydrolases"/>
    <property type="match status" value="2"/>
</dbReference>
<evidence type="ECO:0000259" key="10">
    <source>
        <dbReference type="PROSITE" id="PS51194"/>
    </source>
</evidence>
<sequence length="743" mass="79986">MANTGIMQRTAQLSTRTIALTGRFWQHQGQTLTARSVGREAHTHAAAVEALEIDDEVTDTDRSLEDEFELERTSRSLASLFDDESEVLTVDATQTDETLQLANCGLSDVTVKALEARGITALFPIQKAVFEPARAGRDLIGRARTGSGKTLAFSLPVIENLYKENDALGSSRPRRGRAPRCIVLAPTRELAKQVEREFQASGPGLTVGCYYGGVPIEQQKRDLRSGLDVVVGTPGRIIDLINRGDMDLSKIQYVILDEADQMLNDGFEEEVEDILTNVPEQRQTLMFSATMPQWVKKLTRRFQKDPVLVDLVGDDEAGKMAETIRALACQVAPDARRSVLVDLLLVHGAGGKAIIFTQTKREADEVAAAVAGVLPCEALHGDIAQKHREKILQDFRDGKFVCLVATDVAARGLDIANVDLVVHYELPQEVESFLHRSGRTGRAGKSGTTVAMFTKRETQYFRRIVRETKIDNIEYIAPPSAAEVMNASAKQVLHRLDNIDPDVKKFFQPAAELVLASADPQSALAAALAALSGLKEVPKPRSLLTQEVGAVTMRVLSRPGRITQAGHIMTIVRNVLGDQATREVGRIRMLLDGELHGAAFDLSLESADKLLENMAELEKRGFTLDRPKSLPIEEERGFDSGRDSRRGGNGGYGRSGRGGDRARSGGGGGRDGFRGGRSSYGGGGGGGRDSYGGGDRYGARGSSRSGADFGRGGRGGGRDFGSGGGGGRGGGRRSYGGGPSDGW</sequence>
<dbReference type="InterPro" id="IPR012562">
    <property type="entry name" value="GUCT"/>
</dbReference>
<dbReference type="Pfam" id="PF00271">
    <property type="entry name" value="Helicase_C"/>
    <property type="match status" value="1"/>
</dbReference>
<feature type="domain" description="Helicase C-terminal" evidence="10">
    <location>
        <begin position="339"/>
        <end position="485"/>
    </location>
</feature>
<dbReference type="SUPFAM" id="SSF54928">
    <property type="entry name" value="RNA-binding domain, RBD"/>
    <property type="match status" value="1"/>
</dbReference>
<feature type="compositionally biased region" description="Gly residues" evidence="8">
    <location>
        <begin position="647"/>
        <end position="656"/>
    </location>
</feature>
<keyword evidence="4" id="KW-0378">Hydrolase</keyword>
<dbReference type="Pfam" id="PF08152">
    <property type="entry name" value="GUCT"/>
    <property type="match status" value="1"/>
</dbReference>
<dbReference type="SUPFAM" id="SSF52540">
    <property type="entry name" value="P-loop containing nucleoside triphosphate hydrolases"/>
    <property type="match status" value="1"/>
</dbReference>
<dbReference type="GO" id="GO:0005524">
    <property type="term" value="F:ATP binding"/>
    <property type="evidence" value="ECO:0007669"/>
    <property type="project" value="UniProtKB-KW"/>
</dbReference>
<evidence type="ECO:0000256" key="8">
    <source>
        <dbReference type="SAM" id="MobiDB-lite"/>
    </source>
</evidence>
<dbReference type="PROSITE" id="PS51194">
    <property type="entry name" value="HELICASE_CTER"/>
    <property type="match status" value="1"/>
</dbReference>
<evidence type="ECO:0000256" key="2">
    <source>
        <dbReference type="ARBA" id="ARBA00012552"/>
    </source>
</evidence>
<dbReference type="SMART" id="SM00487">
    <property type="entry name" value="DEXDc"/>
    <property type="match status" value="1"/>
</dbReference>
<feature type="compositionally biased region" description="Gly residues" evidence="8">
    <location>
        <begin position="709"/>
        <end position="743"/>
    </location>
</feature>
<comment type="caution">
    <text evidence="11">The sequence shown here is derived from an EMBL/GenBank/DDBJ whole genome shotgun (WGS) entry which is preliminary data.</text>
</comment>